<evidence type="ECO:0000259" key="5">
    <source>
        <dbReference type="Pfam" id="PF00551"/>
    </source>
</evidence>
<comment type="caution">
    <text evidence="6">The sequence shown here is derived from an EMBL/GenBank/DDBJ whole genome shotgun (WGS) entry which is preliminary data.</text>
</comment>
<dbReference type="GO" id="GO:0006189">
    <property type="term" value="P:'de novo' IMP biosynthetic process"/>
    <property type="evidence" value="ECO:0007669"/>
    <property type="project" value="InterPro"/>
</dbReference>
<evidence type="ECO:0000313" key="7">
    <source>
        <dbReference type="Proteomes" id="UP000032360"/>
    </source>
</evidence>
<dbReference type="Gene3D" id="3.40.50.170">
    <property type="entry name" value="Formyl transferase, N-terminal domain"/>
    <property type="match status" value="1"/>
</dbReference>
<dbReference type="InterPro" id="IPR002376">
    <property type="entry name" value="Formyl_transf_N"/>
</dbReference>
<keyword evidence="3" id="KW-0658">Purine biosynthesis</keyword>
<dbReference type="GO" id="GO:0005829">
    <property type="term" value="C:cytosol"/>
    <property type="evidence" value="ECO:0007669"/>
    <property type="project" value="TreeGrafter"/>
</dbReference>
<keyword evidence="2 6" id="KW-0808">Transferase</keyword>
<evidence type="ECO:0000256" key="2">
    <source>
        <dbReference type="ARBA" id="ARBA00022679"/>
    </source>
</evidence>
<accession>A0A0D8HEK5</accession>
<dbReference type="AlphaFoldDB" id="A0A0D8HEK5"/>
<dbReference type="Proteomes" id="UP000032360">
    <property type="component" value="Unassembled WGS sequence"/>
</dbReference>
<gene>
    <name evidence="6" type="primary">purN</name>
    <name evidence="6" type="ORF">AXFE_28870</name>
</gene>
<dbReference type="GO" id="GO:0004644">
    <property type="term" value="F:phosphoribosylglycinamide formyltransferase activity"/>
    <property type="evidence" value="ECO:0007669"/>
    <property type="project" value="UniProtKB-UniRule"/>
</dbReference>
<reference evidence="6 7" key="1">
    <citation type="submission" date="2015-01" db="EMBL/GenBank/DDBJ databases">
        <title>Draft genome of the acidophilic iron oxidizer Acidithrix ferrooxidans strain Py-F3.</title>
        <authorList>
            <person name="Poehlein A."/>
            <person name="Eisen S."/>
            <person name="Schloemann M."/>
            <person name="Johnson B.D."/>
            <person name="Daniel R."/>
            <person name="Muehling M."/>
        </authorList>
    </citation>
    <scope>NUCLEOTIDE SEQUENCE [LARGE SCALE GENOMIC DNA]</scope>
    <source>
        <strain evidence="6 7">Py-F3</strain>
    </source>
</reference>
<protein>
    <recommendedName>
        <fullName evidence="4">Phosphoribosylglycinamide formyltransferase</fullName>
        <ecNumber evidence="4">2.1.2.2</ecNumber>
    </recommendedName>
</protein>
<dbReference type="PANTHER" id="PTHR43369:SF2">
    <property type="entry name" value="PHOSPHORIBOSYLGLYCINAMIDE FORMYLTRANSFERASE"/>
    <property type="match status" value="1"/>
</dbReference>
<comment type="pathway">
    <text evidence="1">Purine metabolism; IMP biosynthesis via de novo pathway; N(2)-formyl-N(1)-(5-phospho-D-ribosyl)glycinamide from N(1)-(5-phospho-D-ribosyl)glycinamide (10-formyl THF route): step 1/1.</text>
</comment>
<dbReference type="EC" id="2.1.2.2" evidence="4"/>
<dbReference type="RefSeq" id="WP_052606571.1">
    <property type="nucleotide sequence ID" value="NZ_JXYS01000091.1"/>
</dbReference>
<proteinExistence type="predicted"/>
<dbReference type="InterPro" id="IPR036477">
    <property type="entry name" value="Formyl_transf_N_sf"/>
</dbReference>
<sequence>MKIAVLASGSGTILDAMVGCGIDVSLVLVDRPCKAEGLSIDHGIALSSCYRRDFSRSFDRVGYTNDVLFELVANGIELIAMAGYGTILEEPIHERYAGRILNTHPSLLPAFAGWHAVSEALKYGVRVTGCTVHLATLAVDAGPILAQEAIEVNYGDDESSLHERIKKVERRLYPQTVAAYNDYLDTNFGGSFFEYQKMIHDANSLGKTREKR</sequence>
<evidence type="ECO:0000313" key="6">
    <source>
        <dbReference type="EMBL" id="KJF16247.1"/>
    </source>
</evidence>
<dbReference type="SUPFAM" id="SSF53328">
    <property type="entry name" value="Formyltransferase"/>
    <property type="match status" value="1"/>
</dbReference>
<feature type="domain" description="Formyl transferase N-terminal" evidence="5">
    <location>
        <begin position="1"/>
        <end position="177"/>
    </location>
</feature>
<dbReference type="PATRIC" id="fig|1280514.3.peg.3813"/>
<keyword evidence="7" id="KW-1185">Reference proteome</keyword>
<evidence type="ECO:0000256" key="1">
    <source>
        <dbReference type="ARBA" id="ARBA00005054"/>
    </source>
</evidence>
<evidence type="ECO:0000256" key="3">
    <source>
        <dbReference type="ARBA" id="ARBA00022755"/>
    </source>
</evidence>
<evidence type="ECO:0000256" key="4">
    <source>
        <dbReference type="NCBIfam" id="TIGR00639"/>
    </source>
</evidence>
<dbReference type="STRING" id="1280514.AXFE_28870"/>
<dbReference type="Pfam" id="PF00551">
    <property type="entry name" value="Formyl_trans_N"/>
    <property type="match status" value="1"/>
</dbReference>
<dbReference type="EMBL" id="JXYS01000091">
    <property type="protein sequence ID" value="KJF16247.1"/>
    <property type="molecule type" value="Genomic_DNA"/>
</dbReference>
<dbReference type="NCBIfam" id="TIGR00639">
    <property type="entry name" value="PurN"/>
    <property type="match status" value="1"/>
</dbReference>
<dbReference type="InterPro" id="IPR004607">
    <property type="entry name" value="GART"/>
</dbReference>
<organism evidence="6 7">
    <name type="scientific">Acidithrix ferrooxidans</name>
    <dbReference type="NCBI Taxonomy" id="1280514"/>
    <lineage>
        <taxon>Bacteria</taxon>
        <taxon>Bacillati</taxon>
        <taxon>Actinomycetota</taxon>
        <taxon>Acidimicrobiia</taxon>
        <taxon>Acidimicrobiales</taxon>
        <taxon>Acidimicrobiaceae</taxon>
        <taxon>Acidithrix</taxon>
    </lineage>
</organism>
<name>A0A0D8HEK5_9ACTN</name>
<dbReference type="PANTHER" id="PTHR43369">
    <property type="entry name" value="PHOSPHORIBOSYLGLYCINAMIDE FORMYLTRANSFERASE"/>
    <property type="match status" value="1"/>
</dbReference>